<comment type="function">
    <text evidence="3">The glycine cleavage system catalyzes the degradation of glycine. The H protein shuttles the methylamine group of glycine from the P protein to the T protein.</text>
</comment>
<dbReference type="eggNOG" id="COG0509">
    <property type="taxonomic scope" value="Bacteria"/>
</dbReference>
<sequence length="159" mass="18147">MGLEGGHVQREEWEYNGCIIPLDLYYEIDTQTWVKVNEDGTVTMGLTDVGQVRAGRLLHARIKEPGKFIKKGKPVASLESGKWAGPINAVVEGEVVERNEKVLEQPDIINYDPYGEGWIVKLKPVDLERDLRDLLFGPQAIEKMKEYIDEWDIICMRCT</sequence>
<dbReference type="PROSITE" id="PS50968">
    <property type="entry name" value="BIOTINYL_LIPOYL"/>
    <property type="match status" value="1"/>
</dbReference>
<dbReference type="PANTHER" id="PTHR11715">
    <property type="entry name" value="GLYCINE CLEAVAGE SYSTEM H PROTEIN"/>
    <property type="match status" value="1"/>
</dbReference>
<dbReference type="HOGENOM" id="CLU_097408_2_2_0"/>
<dbReference type="InterPro" id="IPR003016">
    <property type="entry name" value="2-oxoA_DH_lipoyl-BS"/>
</dbReference>
<comment type="cofactor">
    <cofactor evidence="3">
        <name>(R)-lipoate</name>
        <dbReference type="ChEBI" id="CHEBI:83088"/>
    </cofactor>
    <text evidence="3">Binds 1 lipoyl cofactor covalently.</text>
</comment>
<comment type="subunit">
    <text evidence="3">The glycine cleavage system is composed of four proteins: P, T, L and H.</text>
</comment>
<dbReference type="SUPFAM" id="SSF51230">
    <property type="entry name" value="Single hybrid motif"/>
    <property type="match status" value="1"/>
</dbReference>
<feature type="modified residue" description="N6-lipoyllysine" evidence="3">
    <location>
        <position position="82"/>
    </location>
</feature>
<evidence type="ECO:0000259" key="4">
    <source>
        <dbReference type="PROSITE" id="PS50968"/>
    </source>
</evidence>
<dbReference type="Proteomes" id="UP000002043">
    <property type="component" value="Chromosome"/>
</dbReference>
<dbReference type="RefSeq" id="WP_012992379.1">
    <property type="nucleotide sequence ID" value="NC_013894.1"/>
</dbReference>
<dbReference type="InterPro" id="IPR000089">
    <property type="entry name" value="Biotin_lipoyl"/>
</dbReference>
<dbReference type="Pfam" id="PF01597">
    <property type="entry name" value="GCV_H"/>
    <property type="match status" value="1"/>
</dbReference>
<dbReference type="KEGG" id="tal:Thal_1342"/>
<dbReference type="STRING" id="638303.Thal_1342"/>
<dbReference type="PANTHER" id="PTHR11715:SF3">
    <property type="entry name" value="GLYCINE CLEAVAGE SYSTEM H PROTEIN-RELATED"/>
    <property type="match status" value="1"/>
</dbReference>
<dbReference type="HAMAP" id="MF_00272">
    <property type="entry name" value="GcvH"/>
    <property type="match status" value="1"/>
</dbReference>
<gene>
    <name evidence="3" type="primary">gcvH</name>
    <name evidence="5" type="ordered locus">Thal_1342</name>
</gene>
<dbReference type="GO" id="GO:0005829">
    <property type="term" value="C:cytosol"/>
    <property type="evidence" value="ECO:0007669"/>
    <property type="project" value="TreeGrafter"/>
</dbReference>
<reference evidence="6" key="1">
    <citation type="journal article" date="2010" name="Stand. Genomic Sci.">
        <title>Complete genome sequence of Thermocrinis albus type strain (HI 11/12T).</title>
        <authorList>
            <person name="Wirth R."/>
            <person name="Sikorski J."/>
            <person name="Brambilla E."/>
            <person name="Misra M."/>
            <person name="Lapidus A."/>
            <person name="Copeland A."/>
            <person name="Nolan M."/>
            <person name="Lucas S."/>
            <person name="Chen F."/>
            <person name="Tice H."/>
            <person name="Cheng J.F."/>
            <person name="Han C."/>
            <person name="Detter J.C."/>
            <person name="Tapia R."/>
            <person name="Bruce D."/>
            <person name="Goodwin L."/>
            <person name="Pitluck S."/>
            <person name="Pati A."/>
            <person name="Anderson I."/>
            <person name="Ivanova N."/>
            <person name="Mavromatis K."/>
            <person name="Mikhailova N."/>
            <person name="Chen A."/>
            <person name="Palaniappan K."/>
            <person name="Bilek Y."/>
            <person name="Hader T."/>
            <person name="Land M."/>
            <person name="Hauser L."/>
            <person name="Chang Y.J."/>
            <person name="Jeffries C.D."/>
            <person name="Tindall B.J."/>
            <person name="Rohde M."/>
            <person name="Goker M."/>
            <person name="Bristow J."/>
            <person name="Eisen J.A."/>
            <person name="Markowitz V."/>
            <person name="Hugenholtz P."/>
            <person name="Kyrpides N.C."/>
            <person name="Klenk H.P."/>
        </authorList>
    </citation>
    <scope>NUCLEOTIDE SEQUENCE [LARGE SCALE GENOMIC DNA]</scope>
    <source>
        <strain evidence="6">DSM 14484 / JCM 11386 / HI 11/12</strain>
    </source>
</reference>
<dbReference type="InterPro" id="IPR011053">
    <property type="entry name" value="Single_hybrid_motif"/>
</dbReference>
<evidence type="ECO:0000256" key="3">
    <source>
        <dbReference type="HAMAP-Rule" id="MF_00272"/>
    </source>
</evidence>
<feature type="domain" description="Lipoyl-binding" evidence="4">
    <location>
        <begin position="41"/>
        <end position="123"/>
    </location>
</feature>
<evidence type="ECO:0000256" key="1">
    <source>
        <dbReference type="ARBA" id="ARBA00009249"/>
    </source>
</evidence>
<dbReference type="Gene3D" id="2.40.50.100">
    <property type="match status" value="1"/>
</dbReference>
<dbReference type="EMBL" id="CP001931">
    <property type="protein sequence ID" value="ADC89973.1"/>
    <property type="molecule type" value="Genomic_DNA"/>
</dbReference>
<dbReference type="CDD" id="cd06848">
    <property type="entry name" value="GCS_H"/>
    <property type="match status" value="1"/>
</dbReference>
<dbReference type="NCBIfam" id="NF002270">
    <property type="entry name" value="PRK01202.1"/>
    <property type="match status" value="1"/>
</dbReference>
<dbReference type="OrthoDB" id="13943at2"/>
<dbReference type="AlphaFoldDB" id="D3SMJ3"/>
<dbReference type="GO" id="GO:0005960">
    <property type="term" value="C:glycine cleavage complex"/>
    <property type="evidence" value="ECO:0007669"/>
    <property type="project" value="InterPro"/>
</dbReference>
<protein>
    <recommendedName>
        <fullName evidence="3">Glycine cleavage system H protein</fullName>
    </recommendedName>
</protein>
<proteinExistence type="inferred from homology"/>
<keyword evidence="2 3" id="KW-0450">Lipoyl</keyword>
<evidence type="ECO:0000313" key="5">
    <source>
        <dbReference type="EMBL" id="ADC89973.1"/>
    </source>
</evidence>
<evidence type="ECO:0000256" key="2">
    <source>
        <dbReference type="ARBA" id="ARBA00022823"/>
    </source>
</evidence>
<name>D3SMJ3_THEAH</name>
<organism evidence="5 6">
    <name type="scientific">Thermocrinis albus (strain DSM 14484 / JCM 11386 / HI 11/12)</name>
    <dbReference type="NCBI Taxonomy" id="638303"/>
    <lineage>
        <taxon>Bacteria</taxon>
        <taxon>Pseudomonadati</taxon>
        <taxon>Aquificota</taxon>
        <taxon>Aquificia</taxon>
        <taxon>Aquificales</taxon>
        <taxon>Aquificaceae</taxon>
        <taxon>Thermocrinis</taxon>
    </lineage>
</organism>
<comment type="similarity">
    <text evidence="1 3">Belongs to the GcvH family.</text>
</comment>
<dbReference type="InterPro" id="IPR002930">
    <property type="entry name" value="GCV_H"/>
</dbReference>
<keyword evidence="6" id="KW-1185">Reference proteome</keyword>
<dbReference type="PROSITE" id="PS00189">
    <property type="entry name" value="LIPOYL"/>
    <property type="match status" value="1"/>
</dbReference>
<dbReference type="InterPro" id="IPR033753">
    <property type="entry name" value="GCV_H/Fam206"/>
</dbReference>
<dbReference type="GO" id="GO:0019464">
    <property type="term" value="P:glycine decarboxylation via glycine cleavage system"/>
    <property type="evidence" value="ECO:0007669"/>
    <property type="project" value="UniProtKB-UniRule"/>
</dbReference>
<dbReference type="GO" id="GO:0009249">
    <property type="term" value="P:protein lipoylation"/>
    <property type="evidence" value="ECO:0007669"/>
    <property type="project" value="TreeGrafter"/>
</dbReference>
<evidence type="ECO:0000313" key="6">
    <source>
        <dbReference type="Proteomes" id="UP000002043"/>
    </source>
</evidence>
<accession>D3SMJ3</accession>